<gene>
    <name evidence="2" type="ORF">K460DRAFT_327059</name>
</gene>
<evidence type="ECO:0000313" key="3">
    <source>
        <dbReference type="Proteomes" id="UP000800039"/>
    </source>
</evidence>
<reference evidence="2" key="1">
    <citation type="submission" date="2020-01" db="EMBL/GenBank/DDBJ databases">
        <authorList>
            <consortium name="DOE Joint Genome Institute"/>
            <person name="Haridas S."/>
            <person name="Albert R."/>
            <person name="Binder M."/>
            <person name="Bloem J."/>
            <person name="Labutti K."/>
            <person name="Salamov A."/>
            <person name="Andreopoulos B."/>
            <person name="Baker S.E."/>
            <person name="Barry K."/>
            <person name="Bills G."/>
            <person name="Bluhm B.H."/>
            <person name="Cannon C."/>
            <person name="Castanera R."/>
            <person name="Culley D.E."/>
            <person name="Daum C."/>
            <person name="Ezra D."/>
            <person name="Gonzalez J.B."/>
            <person name="Henrissat B."/>
            <person name="Kuo A."/>
            <person name="Liang C."/>
            <person name="Lipzen A."/>
            <person name="Lutzoni F."/>
            <person name="Magnuson J."/>
            <person name="Mondo S."/>
            <person name="Nolan M."/>
            <person name="Ohm R."/>
            <person name="Pangilinan J."/>
            <person name="Park H.-J."/>
            <person name="Ramirez L."/>
            <person name="Alfaro M."/>
            <person name="Sun H."/>
            <person name="Tritt A."/>
            <person name="Yoshinaga Y."/>
            <person name="Zwiers L.-H."/>
            <person name="Turgeon B.G."/>
            <person name="Goodwin S.B."/>
            <person name="Spatafora J.W."/>
            <person name="Crous P.W."/>
            <person name="Grigoriev I.V."/>
        </authorList>
    </citation>
    <scope>NUCLEOTIDE SEQUENCE</scope>
    <source>
        <strain evidence="2">CBS 394.84</strain>
    </source>
</reference>
<evidence type="ECO:0000256" key="1">
    <source>
        <dbReference type="SAM" id="MobiDB-lite"/>
    </source>
</evidence>
<accession>A0A9P4GPN8</accession>
<keyword evidence="3" id="KW-1185">Reference proteome</keyword>
<feature type="compositionally biased region" description="Acidic residues" evidence="1">
    <location>
        <begin position="222"/>
        <end position="243"/>
    </location>
</feature>
<dbReference type="RefSeq" id="XP_040792896.1">
    <property type="nucleotide sequence ID" value="XM_040930647.1"/>
</dbReference>
<dbReference type="Proteomes" id="UP000800039">
    <property type="component" value="Unassembled WGS sequence"/>
</dbReference>
<dbReference type="EMBL" id="ML976614">
    <property type="protein sequence ID" value="KAF1850333.1"/>
    <property type="molecule type" value="Genomic_DNA"/>
</dbReference>
<organism evidence="2 3">
    <name type="scientific">Cucurbitaria berberidis CBS 394.84</name>
    <dbReference type="NCBI Taxonomy" id="1168544"/>
    <lineage>
        <taxon>Eukaryota</taxon>
        <taxon>Fungi</taxon>
        <taxon>Dikarya</taxon>
        <taxon>Ascomycota</taxon>
        <taxon>Pezizomycotina</taxon>
        <taxon>Dothideomycetes</taxon>
        <taxon>Pleosporomycetidae</taxon>
        <taxon>Pleosporales</taxon>
        <taxon>Pleosporineae</taxon>
        <taxon>Cucurbitariaceae</taxon>
        <taxon>Cucurbitaria</taxon>
    </lineage>
</organism>
<name>A0A9P4GPN8_9PLEO</name>
<dbReference type="OrthoDB" id="4500473at2759"/>
<protein>
    <submittedName>
        <fullName evidence="2">Uncharacterized protein</fullName>
    </submittedName>
</protein>
<feature type="region of interest" description="Disordered" evidence="1">
    <location>
        <begin position="215"/>
        <end position="257"/>
    </location>
</feature>
<proteinExistence type="predicted"/>
<dbReference type="GeneID" id="63847899"/>
<dbReference type="AlphaFoldDB" id="A0A9P4GPN8"/>
<comment type="caution">
    <text evidence="2">The sequence shown here is derived from an EMBL/GenBank/DDBJ whole genome shotgun (WGS) entry which is preliminary data.</text>
</comment>
<evidence type="ECO:0000313" key="2">
    <source>
        <dbReference type="EMBL" id="KAF1850333.1"/>
    </source>
</evidence>
<sequence>MPKLFYFQAPNFSMNPESETAPKLGSIILSLDRLTDPLNQFEHVHIPPNLKNQSAAEGFNESINENFTASVGLNTNLVQGTASTIYALVLDKQNIYHCDTLETVEFEPNKEFVSDSIIASQRVQAFLDNALPGRKMVYMITGLKIATGFSMSTSKKTQHGPKLKVGVKSGPEVGLELENARRVSHGRTTNKIVFAYRVIIIKRKRDGEAKYKYKSGGKYTVDDEDSNEKEELWDIEPLDEEDLSKDFQESVPVEMET</sequence>